<dbReference type="Gene3D" id="3.30.565.10">
    <property type="entry name" value="Histidine kinase-like ATPase, C-terminal domain"/>
    <property type="match status" value="1"/>
</dbReference>
<feature type="domain" description="PAS" evidence="7">
    <location>
        <begin position="488"/>
        <end position="539"/>
    </location>
</feature>
<feature type="domain" description="PAS" evidence="7">
    <location>
        <begin position="25"/>
        <end position="76"/>
    </location>
</feature>
<dbReference type="RefSeq" id="WP_066615238.1">
    <property type="nucleotide sequence ID" value="NZ_JBHSYQ010000003.1"/>
</dbReference>
<dbReference type="Proteomes" id="UP001596405">
    <property type="component" value="Unassembled WGS sequence"/>
</dbReference>
<evidence type="ECO:0000256" key="5">
    <source>
        <dbReference type="ARBA" id="ARBA00022777"/>
    </source>
</evidence>
<dbReference type="SMART" id="SM00086">
    <property type="entry name" value="PAC"/>
    <property type="match status" value="4"/>
</dbReference>
<dbReference type="SMART" id="SM00387">
    <property type="entry name" value="HATPase_c"/>
    <property type="match status" value="1"/>
</dbReference>
<evidence type="ECO:0000256" key="4">
    <source>
        <dbReference type="ARBA" id="ARBA00022679"/>
    </source>
</evidence>
<dbReference type="PRINTS" id="PR00344">
    <property type="entry name" value="BCTRLSENSOR"/>
</dbReference>
<feature type="domain" description="PAS" evidence="7">
    <location>
        <begin position="128"/>
        <end position="198"/>
    </location>
</feature>
<evidence type="ECO:0000256" key="3">
    <source>
        <dbReference type="ARBA" id="ARBA00022553"/>
    </source>
</evidence>
<dbReference type="SUPFAM" id="SSF55874">
    <property type="entry name" value="ATPase domain of HSP90 chaperone/DNA topoisomerase II/histidine kinase"/>
    <property type="match status" value="1"/>
</dbReference>
<dbReference type="Pfam" id="PF08448">
    <property type="entry name" value="PAS_4"/>
    <property type="match status" value="2"/>
</dbReference>
<dbReference type="PROSITE" id="PS50109">
    <property type="entry name" value="HIS_KIN"/>
    <property type="match status" value="1"/>
</dbReference>
<dbReference type="InterPro" id="IPR003594">
    <property type="entry name" value="HATPase_dom"/>
</dbReference>
<feature type="domain" description="PAS" evidence="7">
    <location>
        <begin position="611"/>
        <end position="663"/>
    </location>
</feature>
<keyword evidence="10" id="KW-1185">Reference proteome</keyword>
<evidence type="ECO:0000259" key="6">
    <source>
        <dbReference type="PROSITE" id="PS50109"/>
    </source>
</evidence>
<evidence type="ECO:0000259" key="8">
    <source>
        <dbReference type="PROSITE" id="PS50113"/>
    </source>
</evidence>
<evidence type="ECO:0000256" key="1">
    <source>
        <dbReference type="ARBA" id="ARBA00000085"/>
    </source>
</evidence>
<dbReference type="InterPro" id="IPR001610">
    <property type="entry name" value="PAC"/>
</dbReference>
<dbReference type="Pfam" id="PF02518">
    <property type="entry name" value="HATPase_c"/>
    <property type="match status" value="1"/>
</dbReference>
<dbReference type="InterPro" id="IPR004358">
    <property type="entry name" value="Sig_transdc_His_kin-like_C"/>
</dbReference>
<feature type="domain" description="PAC" evidence="8">
    <location>
        <begin position="562"/>
        <end position="614"/>
    </location>
</feature>
<evidence type="ECO:0000313" key="9">
    <source>
        <dbReference type="EMBL" id="MFC6997137.1"/>
    </source>
</evidence>
<dbReference type="InterPro" id="IPR035965">
    <property type="entry name" value="PAS-like_dom_sf"/>
</dbReference>
<dbReference type="EMBL" id="JBHSYQ010000003">
    <property type="protein sequence ID" value="MFC6997137.1"/>
    <property type="molecule type" value="Genomic_DNA"/>
</dbReference>
<keyword evidence="5" id="KW-0418">Kinase</keyword>
<dbReference type="InterPro" id="IPR005467">
    <property type="entry name" value="His_kinase_dom"/>
</dbReference>
<evidence type="ECO:0000259" key="7">
    <source>
        <dbReference type="PROSITE" id="PS50112"/>
    </source>
</evidence>
<dbReference type="CDD" id="cd00130">
    <property type="entry name" value="PAS"/>
    <property type="match status" value="6"/>
</dbReference>
<dbReference type="Pfam" id="PF13426">
    <property type="entry name" value="PAS_9"/>
    <property type="match status" value="4"/>
</dbReference>
<comment type="caution">
    <text evidence="9">The sequence shown here is derived from an EMBL/GenBank/DDBJ whole genome shotgun (WGS) entry which is preliminary data.</text>
</comment>
<proteinExistence type="predicted"/>
<feature type="domain" description="PAS" evidence="7">
    <location>
        <begin position="252"/>
        <end position="322"/>
    </location>
</feature>
<feature type="domain" description="PAS" evidence="7">
    <location>
        <begin position="365"/>
        <end position="436"/>
    </location>
</feature>
<evidence type="ECO:0000313" key="10">
    <source>
        <dbReference type="Proteomes" id="UP001596405"/>
    </source>
</evidence>
<gene>
    <name evidence="9" type="ORF">ACFQHR_05845</name>
</gene>
<organism evidence="9 10">
    <name type="scientific">Rufibacter roseus</name>
    <dbReference type="NCBI Taxonomy" id="1567108"/>
    <lineage>
        <taxon>Bacteria</taxon>
        <taxon>Pseudomonadati</taxon>
        <taxon>Bacteroidota</taxon>
        <taxon>Cytophagia</taxon>
        <taxon>Cytophagales</taxon>
        <taxon>Hymenobacteraceae</taxon>
        <taxon>Rufibacter</taxon>
    </lineage>
</organism>
<reference evidence="10" key="1">
    <citation type="journal article" date="2019" name="Int. J. Syst. Evol. Microbiol.">
        <title>The Global Catalogue of Microorganisms (GCM) 10K type strain sequencing project: providing services to taxonomists for standard genome sequencing and annotation.</title>
        <authorList>
            <consortium name="The Broad Institute Genomics Platform"/>
            <consortium name="The Broad Institute Genome Sequencing Center for Infectious Disease"/>
            <person name="Wu L."/>
            <person name="Ma J."/>
        </authorList>
    </citation>
    <scope>NUCLEOTIDE SEQUENCE [LARGE SCALE GENOMIC DNA]</scope>
    <source>
        <strain evidence="10">CGMCC 4.7393</strain>
    </source>
</reference>
<dbReference type="EC" id="2.7.13.3" evidence="2"/>
<evidence type="ECO:0000256" key="2">
    <source>
        <dbReference type="ARBA" id="ARBA00012438"/>
    </source>
</evidence>
<keyword evidence="3" id="KW-0597">Phosphoprotein</keyword>
<dbReference type="InterPro" id="IPR000014">
    <property type="entry name" value="PAS"/>
</dbReference>
<dbReference type="PANTHER" id="PTHR43304:SF1">
    <property type="entry name" value="PAC DOMAIN-CONTAINING PROTEIN"/>
    <property type="match status" value="1"/>
</dbReference>
<dbReference type="InterPro" id="IPR013656">
    <property type="entry name" value="PAS_4"/>
</dbReference>
<protein>
    <recommendedName>
        <fullName evidence="2">histidine kinase</fullName>
        <ecNumber evidence="2">2.7.13.3</ecNumber>
    </recommendedName>
</protein>
<dbReference type="SMART" id="SM00091">
    <property type="entry name" value="PAS"/>
    <property type="match status" value="6"/>
</dbReference>
<comment type="catalytic activity">
    <reaction evidence="1">
        <text>ATP + protein L-histidine = ADP + protein N-phospho-L-histidine.</text>
        <dbReference type="EC" id="2.7.13.3"/>
    </reaction>
</comment>
<dbReference type="InterPro" id="IPR052162">
    <property type="entry name" value="Sensor_kinase/Photoreceptor"/>
</dbReference>
<dbReference type="InterPro" id="IPR000700">
    <property type="entry name" value="PAS-assoc_C"/>
</dbReference>
<dbReference type="NCBIfam" id="TIGR00229">
    <property type="entry name" value="sensory_box"/>
    <property type="match status" value="6"/>
</dbReference>
<accession>A0ABW2DKQ5</accession>
<feature type="domain" description="PAC" evidence="8">
    <location>
        <begin position="439"/>
        <end position="491"/>
    </location>
</feature>
<sequence length="970" mass="110035">MRKDINAAVWGKLAYHSCDLLCTFDKEGNFQHVNDASESVLGYSSGELIGHHYTKFLYTDDLSLTQKAISDMEAGKRLSNFENRFFRKDNQIVHVQWSASLSAEDSLIYAIGRDVTGLRLGWSKLEESEQKYKALFEHSKDVFFMESSEGLITDVNQSFCDAFLVTREEAVNSRASSFFPSYLAKTADITLRSVLEGSIMRGDVEIETETGKIKIYDTIKYPIHSNGKIIGVQTVARDITPMVCAYEAAQKQAEKLNNILNSITDGFVTVDRDWRITYLNKEAERLLPLDIKRHIGLNIWDIFPEEVGGEFYAYYHQAFETNSTVNFTAYLKKHSKWLKVKAYSSKEGLSIYFDDVTAQVEAQREIEKLSLVASKTAHGVVITDADGRTEWINESFTQLTGYTLADLKGRKPGSLLQGEETDSGTLEYIREMLNKRVPFSTEIINYRKSGEKLWFAMDITPVFDENGELNKFIAIQKDITESVRTQREIERLSLVAKNTTNGVIIAGQEGKIEYVNEGFTALTGYSFDEALGKTPYELLSSKHTDPEINRHIHEQLFLGKPSTFEILNTRKDGSDVWFSVQLNPIFGEGGKVERYIAIQSDITEMIRVRQELEKLSLVASKTNNGVIIADSNWKMEWVNEGFTRLFGYEMAEAVGKEPSELLHGPKTDKSKFLALEAKLLSGEPISFDIQNLKKNGEEIWLNVEISPAFDQEGTLVRYIEIQTEITSLKTSELELSRLADDLYRKNNDLQQFTYIVSHVLRQHGANIMGLVDMIIGADKNSDVYNRSLTYLKQSAYKLDEVLRDMNNILNIRENRGNVEVERVEVEQVLDQALSPFTEWLQNHDTIVSIDLPKGLAVKANRAYLYSIFHQLLSNSFKFRSSSRSLEINVAFTGNTEAESILTFSDNGIGFDSAKESNNLFKLYKRFHTQQEGRGIGLYLAKQQVEAMGGRLQITSEADKGTTVQIYLPQQ</sequence>
<dbReference type="SUPFAM" id="SSF55785">
    <property type="entry name" value="PYP-like sensor domain (PAS domain)"/>
    <property type="match status" value="6"/>
</dbReference>
<feature type="domain" description="Histidine kinase" evidence="6">
    <location>
        <begin position="755"/>
        <end position="970"/>
    </location>
</feature>
<dbReference type="Gene3D" id="3.30.450.20">
    <property type="entry name" value="PAS domain"/>
    <property type="match status" value="6"/>
</dbReference>
<keyword evidence="4" id="KW-0808">Transferase</keyword>
<dbReference type="PANTHER" id="PTHR43304">
    <property type="entry name" value="PHYTOCHROME-LIKE PROTEIN CPH1"/>
    <property type="match status" value="1"/>
</dbReference>
<dbReference type="PROSITE" id="PS50112">
    <property type="entry name" value="PAS"/>
    <property type="match status" value="6"/>
</dbReference>
<dbReference type="InterPro" id="IPR036890">
    <property type="entry name" value="HATPase_C_sf"/>
</dbReference>
<name>A0ABW2DKQ5_9BACT</name>
<feature type="domain" description="PAC" evidence="8">
    <location>
        <begin position="685"/>
        <end position="737"/>
    </location>
</feature>
<dbReference type="PROSITE" id="PS50113">
    <property type="entry name" value="PAC"/>
    <property type="match status" value="3"/>
</dbReference>